<evidence type="ECO:0000313" key="2">
    <source>
        <dbReference type="Proteomes" id="UP000054270"/>
    </source>
</evidence>
<dbReference type="EMBL" id="KN817686">
    <property type="protein sequence ID" value="KJA14298.1"/>
    <property type="molecule type" value="Genomic_DNA"/>
</dbReference>
<evidence type="ECO:0008006" key="3">
    <source>
        <dbReference type="Google" id="ProtNLM"/>
    </source>
</evidence>
<reference evidence="2" key="1">
    <citation type="submission" date="2014-04" db="EMBL/GenBank/DDBJ databases">
        <title>Evolutionary Origins and Diversification of the Mycorrhizal Mutualists.</title>
        <authorList>
            <consortium name="DOE Joint Genome Institute"/>
            <consortium name="Mycorrhizal Genomics Consortium"/>
            <person name="Kohler A."/>
            <person name="Kuo A."/>
            <person name="Nagy L.G."/>
            <person name="Floudas D."/>
            <person name="Copeland A."/>
            <person name="Barry K.W."/>
            <person name="Cichocki N."/>
            <person name="Veneault-Fourrey C."/>
            <person name="LaButti K."/>
            <person name="Lindquist E.A."/>
            <person name="Lipzen A."/>
            <person name="Lundell T."/>
            <person name="Morin E."/>
            <person name="Murat C."/>
            <person name="Riley R."/>
            <person name="Ohm R."/>
            <person name="Sun H."/>
            <person name="Tunlid A."/>
            <person name="Henrissat B."/>
            <person name="Grigoriev I.V."/>
            <person name="Hibbett D.S."/>
            <person name="Martin F."/>
        </authorList>
    </citation>
    <scope>NUCLEOTIDE SEQUENCE [LARGE SCALE GENOMIC DNA]</scope>
    <source>
        <strain evidence="2">FD-334 SS-4</strain>
    </source>
</reference>
<sequence length="165" mass="19075">MQTTLDTDSEATVHQFERPEYGNTSPFQLLPDDVLGEILIACVDKSKHPTFDTKTAPMLLTRISSHIRSVALQTPYLWTAIHVEFGHRGAVERDEWTGAVTHKKWTKSLVRHTRQQHAELRRWLLFRSGILPLSISITERAESHGRRGRKFSLEIMEILLACYRR</sequence>
<keyword evidence="2" id="KW-1185">Reference proteome</keyword>
<dbReference type="Proteomes" id="UP000054270">
    <property type="component" value="Unassembled WGS sequence"/>
</dbReference>
<gene>
    <name evidence="1" type="ORF">HYPSUDRAFT_49320</name>
</gene>
<evidence type="ECO:0000313" key="1">
    <source>
        <dbReference type="EMBL" id="KJA14298.1"/>
    </source>
</evidence>
<accession>A0A0D2LTY3</accession>
<proteinExistence type="predicted"/>
<protein>
    <recommendedName>
        <fullName evidence="3">F-box domain-containing protein</fullName>
    </recommendedName>
</protein>
<organism evidence="1 2">
    <name type="scientific">Hypholoma sublateritium (strain FD-334 SS-4)</name>
    <dbReference type="NCBI Taxonomy" id="945553"/>
    <lineage>
        <taxon>Eukaryota</taxon>
        <taxon>Fungi</taxon>
        <taxon>Dikarya</taxon>
        <taxon>Basidiomycota</taxon>
        <taxon>Agaricomycotina</taxon>
        <taxon>Agaricomycetes</taxon>
        <taxon>Agaricomycetidae</taxon>
        <taxon>Agaricales</taxon>
        <taxon>Agaricineae</taxon>
        <taxon>Strophariaceae</taxon>
        <taxon>Hypholoma</taxon>
    </lineage>
</organism>
<dbReference type="OrthoDB" id="3365698at2759"/>
<name>A0A0D2LTY3_HYPSF</name>
<dbReference type="AlphaFoldDB" id="A0A0D2LTY3"/>